<dbReference type="Proteomes" id="UP000076858">
    <property type="component" value="Unassembled WGS sequence"/>
</dbReference>
<accession>A0A164ET92</accession>
<reference evidence="1 2" key="1">
    <citation type="submission" date="2016-03" db="EMBL/GenBank/DDBJ databases">
        <title>EvidentialGene: Evidence-directed Construction of Genes on Genomes.</title>
        <authorList>
            <person name="Gilbert D.G."/>
            <person name="Choi J.-H."/>
            <person name="Mockaitis K."/>
            <person name="Colbourne J."/>
            <person name="Pfrender M."/>
        </authorList>
    </citation>
    <scope>NUCLEOTIDE SEQUENCE [LARGE SCALE GENOMIC DNA]</scope>
    <source>
        <strain evidence="1 2">Xinb3</strain>
        <tissue evidence="1">Complete organism</tissue>
    </source>
</reference>
<evidence type="ECO:0000313" key="2">
    <source>
        <dbReference type="Proteomes" id="UP000076858"/>
    </source>
</evidence>
<name>A0A164ET92_9CRUS</name>
<organism evidence="1 2">
    <name type="scientific">Daphnia magna</name>
    <dbReference type="NCBI Taxonomy" id="35525"/>
    <lineage>
        <taxon>Eukaryota</taxon>
        <taxon>Metazoa</taxon>
        <taxon>Ecdysozoa</taxon>
        <taxon>Arthropoda</taxon>
        <taxon>Crustacea</taxon>
        <taxon>Branchiopoda</taxon>
        <taxon>Diplostraca</taxon>
        <taxon>Cladocera</taxon>
        <taxon>Anomopoda</taxon>
        <taxon>Daphniidae</taxon>
        <taxon>Daphnia</taxon>
    </lineage>
</organism>
<sequence>MRLHCLMDVVATSLLPNAKAVVCASMSVLHGLGMMKFKYEYENMLDHYLLMQQL</sequence>
<dbReference type="EMBL" id="LRGB01022577">
    <property type="protein sequence ID" value="KZR97113.1"/>
    <property type="molecule type" value="Genomic_DNA"/>
</dbReference>
<comment type="caution">
    <text evidence="1">The sequence shown here is derived from an EMBL/GenBank/DDBJ whole genome shotgun (WGS) entry which is preliminary data.</text>
</comment>
<evidence type="ECO:0000313" key="1">
    <source>
        <dbReference type="EMBL" id="KZR97113.1"/>
    </source>
</evidence>
<protein>
    <submittedName>
        <fullName evidence="1">Uncharacterized protein</fullName>
    </submittedName>
</protein>
<dbReference type="AlphaFoldDB" id="A0A164ET92"/>
<proteinExistence type="predicted"/>
<gene>
    <name evidence="1" type="ORF">APZ42_008196</name>
</gene>
<keyword evidence="2" id="KW-1185">Reference proteome</keyword>